<dbReference type="InterPro" id="IPR023867">
    <property type="entry name" value="Sulphatase_maturase_rSAM"/>
</dbReference>
<dbReference type="NCBIfam" id="TIGR04085">
    <property type="entry name" value="rSAM_more_4Fe4S"/>
    <property type="match status" value="1"/>
</dbReference>
<dbReference type="InterPro" id="IPR058240">
    <property type="entry name" value="rSAM_sf"/>
</dbReference>
<accession>A0A8S5TCA3</accession>
<dbReference type="InterPro" id="IPR013785">
    <property type="entry name" value="Aldolase_TIM"/>
</dbReference>
<dbReference type="InterPro" id="IPR023885">
    <property type="entry name" value="4Fe4S-binding_SPASM_dom"/>
</dbReference>
<comment type="cofactor">
    <cofactor evidence="1">
        <name>[4Fe-4S] cluster</name>
        <dbReference type="ChEBI" id="CHEBI:49883"/>
    </cofactor>
</comment>
<name>A0A8S5TCA3_9CAUD</name>
<proteinExistence type="predicted"/>
<protein>
    <submittedName>
        <fullName evidence="2">Fe-S oxidoreductase</fullName>
    </submittedName>
</protein>
<dbReference type="PANTHER" id="PTHR43273:SF3">
    <property type="entry name" value="ANAEROBIC SULFATASE-MATURATING ENZYME HOMOLOG ASLB-RELATED"/>
    <property type="match status" value="1"/>
</dbReference>
<reference evidence="2" key="1">
    <citation type="journal article" date="2021" name="Proc. Natl. Acad. Sci. U.S.A.">
        <title>A Catalog of Tens of Thousands of Viruses from Human Metagenomes Reveals Hidden Associations with Chronic Diseases.</title>
        <authorList>
            <person name="Tisza M.J."/>
            <person name="Buck C.B."/>
        </authorList>
    </citation>
    <scope>NUCLEOTIDE SEQUENCE</scope>
    <source>
        <strain evidence="2">CtlMy11</strain>
    </source>
</reference>
<dbReference type="Gene3D" id="3.20.20.70">
    <property type="entry name" value="Aldolase class I"/>
    <property type="match status" value="1"/>
</dbReference>
<evidence type="ECO:0000256" key="1">
    <source>
        <dbReference type="ARBA" id="ARBA00001966"/>
    </source>
</evidence>
<evidence type="ECO:0000313" key="2">
    <source>
        <dbReference type="EMBL" id="DAF60940.1"/>
    </source>
</evidence>
<organism evidence="2">
    <name type="scientific">Podoviridae sp. ctlMy11</name>
    <dbReference type="NCBI Taxonomy" id="2827746"/>
    <lineage>
        <taxon>Viruses</taxon>
        <taxon>Duplodnaviria</taxon>
        <taxon>Heunggongvirae</taxon>
        <taxon>Uroviricota</taxon>
        <taxon>Caudoviricetes</taxon>
    </lineage>
</organism>
<dbReference type="SUPFAM" id="SSF102114">
    <property type="entry name" value="Radical SAM enzymes"/>
    <property type="match status" value="1"/>
</dbReference>
<dbReference type="PANTHER" id="PTHR43273">
    <property type="entry name" value="ANAEROBIC SULFATASE-MATURATING ENZYME HOMOLOG ASLB-RELATED"/>
    <property type="match status" value="1"/>
</dbReference>
<sequence length="312" mass="36259">MKCGYCLQTNEKSPADHKADPVEFAHKLADYLKGSRIERIAYWGGEPMLYWERIKALHGTLKNEGTRPEQSTVTTNGRSLTDDYVEYANANPDIFTVVSWHDGNFTDEQLSRIFRLKEFSISLLIHHYQTDMWGARDLFYSLQEKYGRYPKVAVHFLRANDGCRSDYYMTREDVDAFCKHLETVIEMARIGDPWAAWQCSQLLYHRNKVKSRVGPMCVRDELLSIDLHGNVYACHHNYDASNITGNIFKKVIPIKAVPQLSPRRFYDSIECQNCKALDECRGGCYTSNTHDIDCYFAKKRFALYHAMEKLFQ</sequence>
<dbReference type="EMBL" id="BK032800">
    <property type="protein sequence ID" value="DAF60940.1"/>
    <property type="molecule type" value="Genomic_DNA"/>
</dbReference>
<dbReference type="GO" id="GO:0016491">
    <property type="term" value="F:oxidoreductase activity"/>
    <property type="evidence" value="ECO:0007669"/>
    <property type="project" value="InterPro"/>
</dbReference>